<dbReference type="InterPro" id="IPR013216">
    <property type="entry name" value="Methyltransf_11"/>
</dbReference>
<dbReference type="GO" id="GO:0008168">
    <property type="term" value="F:methyltransferase activity"/>
    <property type="evidence" value="ECO:0007669"/>
    <property type="project" value="UniProtKB-KW"/>
</dbReference>
<proteinExistence type="predicted"/>
<dbReference type="CDD" id="cd02440">
    <property type="entry name" value="AdoMet_MTases"/>
    <property type="match status" value="1"/>
</dbReference>
<organism evidence="2 3">
    <name type="scientific">Autumnicola patrickiae</name>
    <dbReference type="NCBI Taxonomy" id="3075591"/>
    <lineage>
        <taxon>Bacteria</taxon>
        <taxon>Pseudomonadati</taxon>
        <taxon>Bacteroidota</taxon>
        <taxon>Flavobacteriia</taxon>
        <taxon>Flavobacteriales</taxon>
        <taxon>Flavobacteriaceae</taxon>
        <taxon>Autumnicola</taxon>
    </lineage>
</organism>
<comment type="caution">
    <text evidence="2">The sequence shown here is derived from an EMBL/GenBank/DDBJ whole genome shotgun (WGS) entry which is preliminary data.</text>
</comment>
<accession>A0ABU3E118</accession>
<keyword evidence="2" id="KW-0489">Methyltransferase</keyword>
<dbReference type="InterPro" id="IPR029063">
    <property type="entry name" value="SAM-dependent_MTases_sf"/>
</dbReference>
<evidence type="ECO:0000313" key="2">
    <source>
        <dbReference type="EMBL" id="MDT0689384.1"/>
    </source>
</evidence>
<dbReference type="Gene3D" id="3.40.50.150">
    <property type="entry name" value="Vaccinia Virus protein VP39"/>
    <property type="match status" value="1"/>
</dbReference>
<protein>
    <submittedName>
        <fullName evidence="2">Methyltransferase domain-containing protein</fullName>
    </submittedName>
</protein>
<dbReference type="Proteomes" id="UP001261624">
    <property type="component" value="Unassembled WGS sequence"/>
</dbReference>
<sequence>MIDTVLPYKRRRKIRNYLVRKNLEVTGVKCPICKNQFKKFKPFGLRTRENANCPSCWSLERHRLLYLFLSKNNLLFNSSKRVNLLHIAPEKSLYNIFKKSENINYSPLDLDPTQYHFLKGPEIIQGNITNLPFENIHFDFILCNHVLEHIPDDAKAMSELLRVMKKGGKGIFLVPIDEKRTETYEDFSITKPEDREKAFGQKDHVRWYGQDYPFRLEKAGFKVSVIDYAKEFSSRKRFKYGIMTDEKIFLVEKKNDL</sequence>
<name>A0ABU3E118_9FLAO</name>
<dbReference type="EMBL" id="JAVRHM010000005">
    <property type="protein sequence ID" value="MDT0689384.1"/>
    <property type="molecule type" value="Genomic_DNA"/>
</dbReference>
<dbReference type="RefSeq" id="WP_311682884.1">
    <property type="nucleotide sequence ID" value="NZ_JAVRHM010000005.1"/>
</dbReference>
<evidence type="ECO:0000313" key="3">
    <source>
        <dbReference type="Proteomes" id="UP001261624"/>
    </source>
</evidence>
<evidence type="ECO:0000259" key="1">
    <source>
        <dbReference type="Pfam" id="PF08241"/>
    </source>
</evidence>
<gene>
    <name evidence="2" type="ORF">RM549_06275</name>
</gene>
<feature type="domain" description="Methyltransferase type 11" evidence="1">
    <location>
        <begin position="120"/>
        <end position="171"/>
    </location>
</feature>
<dbReference type="GO" id="GO:0032259">
    <property type="term" value="P:methylation"/>
    <property type="evidence" value="ECO:0007669"/>
    <property type="project" value="UniProtKB-KW"/>
</dbReference>
<dbReference type="SUPFAM" id="SSF53335">
    <property type="entry name" value="S-adenosyl-L-methionine-dependent methyltransferases"/>
    <property type="match status" value="1"/>
</dbReference>
<keyword evidence="2" id="KW-0808">Transferase</keyword>
<keyword evidence="3" id="KW-1185">Reference proteome</keyword>
<reference evidence="2 3" key="1">
    <citation type="submission" date="2023-09" db="EMBL/GenBank/DDBJ databases">
        <authorList>
            <person name="Rey-Velasco X."/>
        </authorList>
    </citation>
    <scope>NUCLEOTIDE SEQUENCE [LARGE SCALE GENOMIC DNA]</scope>
    <source>
        <strain evidence="2 3">F188</strain>
    </source>
</reference>
<dbReference type="Pfam" id="PF08241">
    <property type="entry name" value="Methyltransf_11"/>
    <property type="match status" value="1"/>
</dbReference>